<sequence length="77" mass="8684">MRRGGEENYDSILIVGAWRSFRRASDGRLQRSDGDGKHDIDLRGDGETRRGGRNCESKEEDDENIEEAGTPKTTDDK</sequence>
<reference evidence="4" key="1">
    <citation type="submission" date="2017-02" db="UniProtKB">
        <authorList>
            <consortium name="WormBaseParasite"/>
        </authorList>
    </citation>
    <scope>IDENTIFICATION</scope>
</reference>
<organism evidence="4">
    <name type="scientific">Nippostrongylus brasiliensis</name>
    <name type="common">Rat hookworm</name>
    <dbReference type="NCBI Taxonomy" id="27835"/>
    <lineage>
        <taxon>Eukaryota</taxon>
        <taxon>Metazoa</taxon>
        <taxon>Ecdysozoa</taxon>
        <taxon>Nematoda</taxon>
        <taxon>Chromadorea</taxon>
        <taxon>Rhabditida</taxon>
        <taxon>Rhabditina</taxon>
        <taxon>Rhabditomorpha</taxon>
        <taxon>Strongyloidea</taxon>
        <taxon>Heligmosomidae</taxon>
        <taxon>Nippostrongylus</taxon>
    </lineage>
</organism>
<dbReference type="Proteomes" id="UP000271162">
    <property type="component" value="Unassembled WGS sequence"/>
</dbReference>
<keyword evidence="3" id="KW-1185">Reference proteome</keyword>
<proteinExistence type="predicted"/>
<evidence type="ECO:0000256" key="1">
    <source>
        <dbReference type="SAM" id="MobiDB-lite"/>
    </source>
</evidence>
<reference evidence="2 3" key="2">
    <citation type="submission" date="2018-11" db="EMBL/GenBank/DDBJ databases">
        <authorList>
            <consortium name="Pathogen Informatics"/>
        </authorList>
    </citation>
    <scope>NUCLEOTIDE SEQUENCE [LARGE SCALE GENOMIC DNA]</scope>
</reference>
<dbReference type="WBParaSite" id="NBR_0000096801-mRNA-1">
    <property type="protein sequence ID" value="NBR_0000096801-mRNA-1"/>
    <property type="gene ID" value="NBR_0000096801"/>
</dbReference>
<feature type="compositionally biased region" description="Basic and acidic residues" evidence="1">
    <location>
        <begin position="25"/>
        <end position="57"/>
    </location>
</feature>
<name>A0A0N4XEL6_NIPBR</name>
<feature type="region of interest" description="Disordered" evidence="1">
    <location>
        <begin position="25"/>
        <end position="77"/>
    </location>
</feature>
<evidence type="ECO:0000313" key="2">
    <source>
        <dbReference type="EMBL" id="VDL64121.1"/>
    </source>
</evidence>
<accession>A0A0N4XEL6</accession>
<dbReference type="AlphaFoldDB" id="A0A0N4XEL6"/>
<gene>
    <name evidence="2" type="ORF">NBR_LOCUS969</name>
</gene>
<evidence type="ECO:0000313" key="3">
    <source>
        <dbReference type="Proteomes" id="UP000271162"/>
    </source>
</evidence>
<evidence type="ECO:0000313" key="4">
    <source>
        <dbReference type="WBParaSite" id="NBR_0000096801-mRNA-1"/>
    </source>
</evidence>
<protein>
    <submittedName>
        <fullName evidence="2 4">Uncharacterized protein</fullName>
    </submittedName>
</protein>
<dbReference type="EMBL" id="UYSL01000607">
    <property type="protein sequence ID" value="VDL64121.1"/>
    <property type="molecule type" value="Genomic_DNA"/>
</dbReference>